<dbReference type="EMBL" id="PHHC01000093">
    <property type="protein sequence ID" value="PPE03578.1"/>
    <property type="molecule type" value="Genomic_DNA"/>
</dbReference>
<reference evidence="1 2" key="1">
    <citation type="submission" date="2017-11" db="EMBL/GenBank/DDBJ databases">
        <title>Comparative genomic analysis of Holospora spp., intranuclear symbionts of paramecia.</title>
        <authorList>
            <person name="Garushyants S.K."/>
            <person name="Beliavskaya A."/>
            <person name="Malko D.B."/>
            <person name="Logacheva M.D."/>
            <person name="Rautian M.S."/>
            <person name="Gelfand M.S."/>
        </authorList>
    </citation>
    <scope>NUCLEOTIDE SEQUENCE [LARGE SCALE GENOMIC DNA]</scope>
    <source>
        <strain evidence="2">02AZ16</strain>
    </source>
</reference>
<name>A0A2S5R8D5_9PROT</name>
<keyword evidence="2" id="KW-1185">Reference proteome</keyword>
<dbReference type="AlphaFoldDB" id="A0A2S5R8D5"/>
<evidence type="ECO:0000313" key="1">
    <source>
        <dbReference type="EMBL" id="PPE03578.1"/>
    </source>
</evidence>
<accession>A0A2S5R8D5</accession>
<sequence length="36" mass="4270">MYTFDFQVKDFYLKQGYEIFGVLEDCPPYQVISAIT</sequence>
<protein>
    <submittedName>
        <fullName evidence="1">Uncharacterized protein</fullName>
    </submittedName>
</protein>
<comment type="caution">
    <text evidence="1">The sequence shown here is derived from an EMBL/GenBank/DDBJ whole genome shotgun (WGS) entry which is preliminary data.</text>
</comment>
<proteinExistence type="predicted"/>
<evidence type="ECO:0000313" key="2">
    <source>
        <dbReference type="Proteomes" id="UP000239425"/>
    </source>
</evidence>
<organism evidence="1 2">
    <name type="scientific">Holospora curviuscula</name>
    <dbReference type="NCBI Taxonomy" id="1082868"/>
    <lineage>
        <taxon>Bacteria</taxon>
        <taxon>Pseudomonadati</taxon>
        <taxon>Pseudomonadota</taxon>
        <taxon>Alphaproteobacteria</taxon>
        <taxon>Holosporales</taxon>
        <taxon>Holosporaceae</taxon>
        <taxon>Holospora</taxon>
    </lineage>
</organism>
<gene>
    <name evidence="1" type="ORF">HCUR_00960</name>
</gene>
<dbReference type="Proteomes" id="UP000239425">
    <property type="component" value="Unassembled WGS sequence"/>
</dbReference>